<dbReference type="InParanoid" id="A0A1Q3ALT8"/>
<dbReference type="AlphaFoldDB" id="A0A1Q3ALT8"/>
<sequence>MSIKEQVLLFVHCLGRNVRFRVLAGRFHRSFETCHRYLRIVLKAVLKLYKYVVRSPYDSTPPKIMNNKFYPYIKDCVEAIDGTHVPASIPLEIQGLEAGTMQNVLTAIAFDLKFHVLAGWEGSAHDSRILNSAL</sequence>
<reference evidence="3" key="1">
    <citation type="submission" date="2016-04" db="EMBL/GenBank/DDBJ databases">
        <title>Cephalotus genome sequencing.</title>
        <authorList>
            <person name="Fukushima K."/>
            <person name="Hasebe M."/>
            <person name="Fang X."/>
        </authorList>
    </citation>
    <scope>NUCLEOTIDE SEQUENCE [LARGE SCALE GENOMIC DNA]</scope>
    <source>
        <strain evidence="3">cv. St1</strain>
    </source>
</reference>
<dbReference type="InterPro" id="IPR058353">
    <property type="entry name" value="DUF8040"/>
</dbReference>
<dbReference type="STRING" id="3775.A0A1Q3ALT8"/>
<evidence type="ECO:0000259" key="1">
    <source>
        <dbReference type="Pfam" id="PF26138"/>
    </source>
</evidence>
<gene>
    <name evidence="2" type="ORF">CFOL_v3_00142</name>
</gene>
<feature type="domain" description="DUF8040" evidence="1">
    <location>
        <begin position="1"/>
        <end position="47"/>
    </location>
</feature>
<proteinExistence type="predicted"/>
<organism evidence="2 3">
    <name type="scientific">Cephalotus follicularis</name>
    <name type="common">Albany pitcher plant</name>
    <dbReference type="NCBI Taxonomy" id="3775"/>
    <lineage>
        <taxon>Eukaryota</taxon>
        <taxon>Viridiplantae</taxon>
        <taxon>Streptophyta</taxon>
        <taxon>Embryophyta</taxon>
        <taxon>Tracheophyta</taxon>
        <taxon>Spermatophyta</taxon>
        <taxon>Magnoliopsida</taxon>
        <taxon>eudicotyledons</taxon>
        <taxon>Gunneridae</taxon>
        <taxon>Pentapetalae</taxon>
        <taxon>rosids</taxon>
        <taxon>fabids</taxon>
        <taxon>Oxalidales</taxon>
        <taxon>Cephalotaceae</taxon>
        <taxon>Cephalotus</taxon>
    </lineage>
</organism>
<dbReference type="PANTHER" id="PTHR22930:SF228">
    <property type="entry name" value="PROTEIN ALP1-LIKE"/>
    <property type="match status" value="1"/>
</dbReference>
<dbReference type="Pfam" id="PF26138">
    <property type="entry name" value="DUF8040"/>
    <property type="match status" value="1"/>
</dbReference>
<protein>
    <recommendedName>
        <fullName evidence="1">DUF8040 domain-containing protein</fullName>
    </recommendedName>
</protein>
<dbReference type="OrthoDB" id="1851308at2759"/>
<keyword evidence="3" id="KW-1185">Reference proteome</keyword>
<dbReference type="PANTHER" id="PTHR22930">
    <property type="match status" value="1"/>
</dbReference>
<dbReference type="EMBL" id="BDDD01000003">
    <property type="protein sequence ID" value="GAV56600.1"/>
    <property type="molecule type" value="Genomic_DNA"/>
</dbReference>
<accession>A0A1Q3ALT8</accession>
<feature type="non-terminal residue" evidence="2">
    <location>
        <position position="134"/>
    </location>
</feature>
<dbReference type="InterPro" id="IPR045249">
    <property type="entry name" value="HARBI1-like"/>
</dbReference>
<name>A0A1Q3ALT8_CEPFO</name>
<evidence type="ECO:0000313" key="3">
    <source>
        <dbReference type="Proteomes" id="UP000187406"/>
    </source>
</evidence>
<dbReference type="Proteomes" id="UP000187406">
    <property type="component" value="Unassembled WGS sequence"/>
</dbReference>
<comment type="caution">
    <text evidence="2">The sequence shown here is derived from an EMBL/GenBank/DDBJ whole genome shotgun (WGS) entry which is preliminary data.</text>
</comment>
<evidence type="ECO:0000313" key="2">
    <source>
        <dbReference type="EMBL" id="GAV56600.1"/>
    </source>
</evidence>